<keyword evidence="3" id="KW-0805">Transcription regulation</keyword>
<dbReference type="PANTHER" id="PTHR35807:SF1">
    <property type="entry name" value="TRANSCRIPTIONAL REGULATOR REDD"/>
    <property type="match status" value="1"/>
</dbReference>
<dbReference type="SUPFAM" id="SSF48452">
    <property type="entry name" value="TPR-like"/>
    <property type="match status" value="4"/>
</dbReference>
<evidence type="ECO:0000313" key="9">
    <source>
        <dbReference type="EMBL" id="MDT0458873.1"/>
    </source>
</evidence>
<accession>A0ABU2TD47</accession>
<feature type="region of interest" description="Disordered" evidence="7">
    <location>
        <begin position="1170"/>
        <end position="1199"/>
    </location>
</feature>
<dbReference type="InterPro" id="IPR027417">
    <property type="entry name" value="P-loop_NTPase"/>
</dbReference>
<sequence>MKGERAREPLRFELFGPVRAWRGDQQLDLGSPRRCAVAAVLLLHANQRVGRDNLIQAVWGEPAPAFAVNQLQKYVSGLRRVLDPGRNPRARSETLQWSEGGYALSVVPGGLDLKTFKELVARGRTARADGDPEQASTHLQDALSLWRGPALANVSGLYLDGERDRLTEWRVSVVEERIEADLELGRHADLVTELAGLVAEFPLRERLRARLMLALYRCGRQAEALAVFDETRRILRDGLGVDPGPDVQKLHARILRSDPSLSQHAWPVPQPRRADPPQASAHEPEAVRGLRQLPMDITEFVGREAELEQLQKVLGRAGAPSDAGDQAVSVAVIEGMAGVGKTRLAVHAGHRFVAAGLFGDMQLWADLKGFSPSGPPADPADVLEDFLRLLGVPGSQIPAGAEARAALYRDRLAGKRALVVLDDAVDEDQVRLLLPGNSSCALLITSRRVLSGLDGAHTLRLGTFSQEEALSLVMWLSGRPDDDPGSDAARRLVELSGRLPLAVALAGRRLRTRPTWKVDELARRLDADEGRLRQFTIGTRTVDAAFELSYRALPAELQRAFRLLTLHPGDDFTPPSAAALLNVDCAEADGQLELLLDEHLLQQHTFGRYRYHDLLRLYAGGRARSEDDELERRTAVRRLVDWYCGTAEAARQALEPWRPHPGGGRRADSGAVSGAGEHAAPPHADSALEWLERERANLLAVSREAAAADWHHDTWRLATEAHAYLVQHTYGTDSHEGLRLGLGAARRMSDPVKQAQIMRDLGGMYDGLGRHEDSAAQHRAALALSEEAGDVHGAAEALTGLGRTSYALGNYPQSAEQHRQALALFKKTADLHGQARSRGGLGLAHWFTPGRYRESAKEHRCATTLFEVTGDSRGHAHEACNMGLAHWIFGNYKQCARYHGRALALFRQSGDVRGQAIARHGLGLAAWHLGRPDTAQDHHLYALGVFRELSDRRGEAIALHRLGYVKWVTGEYRQGEELLHQALALGSSISNRQTEAWTLTSLGFLCQRLQRTEEGHEHLQKALRGAQAIGDPHCEASALLGLALNSLYTGQPDSCRKAAHRALLCARSLSNPHGESMAMITLGFASSARRRPREAAKWHREALSLARRTAEPFTESMALTGLGRACTENGHYEQAERHLVMALAIRERITDRHGQADTLVALADLMDATDRPETAQSSRGHAQALLTEIGAPPQRNQAR</sequence>
<dbReference type="Pfam" id="PF03704">
    <property type="entry name" value="BTAD"/>
    <property type="match status" value="1"/>
</dbReference>
<dbReference type="PANTHER" id="PTHR35807">
    <property type="entry name" value="TRANSCRIPTIONAL REGULATOR REDD-RELATED"/>
    <property type="match status" value="1"/>
</dbReference>
<dbReference type="Pfam" id="PF00486">
    <property type="entry name" value="Trans_reg_C"/>
    <property type="match status" value="1"/>
</dbReference>
<dbReference type="Pfam" id="PF13424">
    <property type="entry name" value="TPR_12"/>
    <property type="match status" value="3"/>
</dbReference>
<evidence type="ECO:0000256" key="7">
    <source>
        <dbReference type="SAM" id="MobiDB-lite"/>
    </source>
</evidence>
<evidence type="ECO:0000256" key="5">
    <source>
        <dbReference type="ARBA" id="ARBA00023163"/>
    </source>
</evidence>
<evidence type="ECO:0000256" key="4">
    <source>
        <dbReference type="ARBA" id="ARBA00023125"/>
    </source>
</evidence>
<evidence type="ECO:0000256" key="3">
    <source>
        <dbReference type="ARBA" id="ARBA00023015"/>
    </source>
</evidence>
<dbReference type="InterPro" id="IPR011990">
    <property type="entry name" value="TPR-like_helical_dom_sf"/>
</dbReference>
<dbReference type="InterPro" id="IPR016032">
    <property type="entry name" value="Sig_transdc_resp-reg_C-effctor"/>
</dbReference>
<dbReference type="PRINTS" id="PR00364">
    <property type="entry name" value="DISEASERSIST"/>
</dbReference>
<feature type="DNA-binding region" description="OmpR/PhoB-type" evidence="6">
    <location>
        <begin position="2"/>
        <end position="106"/>
    </location>
</feature>
<evidence type="ECO:0000256" key="1">
    <source>
        <dbReference type="ARBA" id="ARBA00005820"/>
    </source>
</evidence>
<dbReference type="SMART" id="SM00862">
    <property type="entry name" value="Trans_reg_C"/>
    <property type="match status" value="1"/>
</dbReference>
<proteinExistence type="inferred from homology"/>
<dbReference type="InterPro" id="IPR001867">
    <property type="entry name" value="OmpR/PhoB-type_DNA-bd"/>
</dbReference>
<keyword evidence="10" id="KW-1185">Reference proteome</keyword>
<dbReference type="InterPro" id="IPR002182">
    <property type="entry name" value="NB-ARC"/>
</dbReference>
<dbReference type="EMBL" id="JAVRFE010000036">
    <property type="protein sequence ID" value="MDT0458873.1"/>
    <property type="molecule type" value="Genomic_DNA"/>
</dbReference>
<dbReference type="Gene3D" id="1.10.10.10">
    <property type="entry name" value="Winged helix-like DNA-binding domain superfamily/Winged helix DNA-binding domain"/>
    <property type="match status" value="1"/>
</dbReference>
<keyword evidence="5" id="KW-0804">Transcription</keyword>
<protein>
    <submittedName>
        <fullName evidence="9">BTAD domain-containing putative transcriptional regulator</fullName>
    </submittedName>
</protein>
<dbReference type="SUPFAM" id="SSF46894">
    <property type="entry name" value="C-terminal effector domain of the bipartite response regulators"/>
    <property type="match status" value="1"/>
</dbReference>
<dbReference type="PROSITE" id="PS51755">
    <property type="entry name" value="OMPR_PHOB"/>
    <property type="match status" value="1"/>
</dbReference>
<dbReference type="InterPro" id="IPR036388">
    <property type="entry name" value="WH-like_DNA-bd_sf"/>
</dbReference>
<evidence type="ECO:0000256" key="6">
    <source>
        <dbReference type="PROSITE-ProRule" id="PRU01091"/>
    </source>
</evidence>
<name>A0ABU2TD47_9ACTN</name>
<dbReference type="CDD" id="cd15831">
    <property type="entry name" value="BTAD"/>
    <property type="match status" value="1"/>
</dbReference>
<comment type="similarity">
    <text evidence="1">Belongs to the AfsR/DnrI/RedD regulatory family.</text>
</comment>
<evidence type="ECO:0000313" key="10">
    <source>
        <dbReference type="Proteomes" id="UP001180551"/>
    </source>
</evidence>
<organism evidence="9 10">
    <name type="scientific">Streptomyces mooreae</name>
    <dbReference type="NCBI Taxonomy" id="3075523"/>
    <lineage>
        <taxon>Bacteria</taxon>
        <taxon>Bacillati</taxon>
        <taxon>Actinomycetota</taxon>
        <taxon>Actinomycetes</taxon>
        <taxon>Kitasatosporales</taxon>
        <taxon>Streptomycetaceae</taxon>
        <taxon>Streptomyces</taxon>
    </lineage>
</organism>
<dbReference type="SMART" id="SM01043">
    <property type="entry name" value="BTAD"/>
    <property type="match status" value="1"/>
</dbReference>
<feature type="region of interest" description="Disordered" evidence="7">
    <location>
        <begin position="261"/>
        <end position="284"/>
    </location>
</feature>
<dbReference type="InterPro" id="IPR019734">
    <property type="entry name" value="TPR_rpt"/>
</dbReference>
<evidence type="ECO:0000259" key="8">
    <source>
        <dbReference type="PROSITE" id="PS51755"/>
    </source>
</evidence>
<dbReference type="InterPro" id="IPR051677">
    <property type="entry name" value="AfsR-DnrI-RedD_regulator"/>
</dbReference>
<feature type="domain" description="OmpR/PhoB-type" evidence="8">
    <location>
        <begin position="2"/>
        <end position="106"/>
    </location>
</feature>
<feature type="region of interest" description="Disordered" evidence="7">
    <location>
        <begin position="653"/>
        <end position="683"/>
    </location>
</feature>
<dbReference type="Gene3D" id="1.25.40.10">
    <property type="entry name" value="Tetratricopeptide repeat domain"/>
    <property type="match status" value="3"/>
</dbReference>
<dbReference type="SMART" id="SM00028">
    <property type="entry name" value="TPR"/>
    <property type="match status" value="9"/>
</dbReference>
<dbReference type="Gene3D" id="3.40.50.300">
    <property type="entry name" value="P-loop containing nucleotide triphosphate hydrolases"/>
    <property type="match status" value="1"/>
</dbReference>
<evidence type="ECO:0000256" key="2">
    <source>
        <dbReference type="ARBA" id="ARBA00023012"/>
    </source>
</evidence>
<dbReference type="InterPro" id="IPR005158">
    <property type="entry name" value="BTAD"/>
</dbReference>
<dbReference type="RefSeq" id="WP_311625941.1">
    <property type="nucleotide sequence ID" value="NZ_JAVRFE010000036.1"/>
</dbReference>
<gene>
    <name evidence="9" type="ORF">RM550_24635</name>
</gene>
<keyword evidence="2" id="KW-0902">Two-component regulatory system</keyword>
<keyword evidence="4 6" id="KW-0238">DNA-binding</keyword>
<dbReference type="Pfam" id="PF00931">
    <property type="entry name" value="NB-ARC"/>
    <property type="match status" value="1"/>
</dbReference>
<reference evidence="9" key="1">
    <citation type="submission" date="2024-05" db="EMBL/GenBank/DDBJ databases">
        <title>30 novel species of actinomycetes from the DSMZ collection.</title>
        <authorList>
            <person name="Nouioui I."/>
        </authorList>
    </citation>
    <scope>NUCLEOTIDE SEQUENCE</scope>
    <source>
        <strain evidence="9">DSM 41527</strain>
    </source>
</reference>
<dbReference type="Pfam" id="PF13374">
    <property type="entry name" value="TPR_10"/>
    <property type="match status" value="1"/>
</dbReference>
<dbReference type="Proteomes" id="UP001180551">
    <property type="component" value="Unassembled WGS sequence"/>
</dbReference>
<dbReference type="SUPFAM" id="SSF52540">
    <property type="entry name" value="P-loop containing nucleoside triphosphate hydrolases"/>
    <property type="match status" value="1"/>
</dbReference>
<comment type="caution">
    <text evidence="9">The sequence shown here is derived from an EMBL/GenBank/DDBJ whole genome shotgun (WGS) entry which is preliminary data.</text>
</comment>